<protein>
    <submittedName>
        <fullName evidence="2">Nicotinamide-nucleotide amidohydrolase family protein</fullName>
    </submittedName>
</protein>
<dbReference type="Pfam" id="PF02464">
    <property type="entry name" value="CinA"/>
    <property type="match status" value="1"/>
</dbReference>
<dbReference type="EMBL" id="CP031337">
    <property type="protein sequence ID" value="AXK40341.1"/>
    <property type="molecule type" value="Genomic_DNA"/>
</dbReference>
<dbReference type="NCBIfam" id="TIGR00199">
    <property type="entry name" value="PncC_domain"/>
    <property type="match status" value="1"/>
</dbReference>
<reference evidence="2 3" key="1">
    <citation type="submission" date="2018-07" db="EMBL/GenBank/DDBJ databases">
        <title>Crenobacter cavernae sp. nov., isolated from a karst cave.</title>
        <authorList>
            <person name="Zhu H."/>
        </authorList>
    </citation>
    <scope>NUCLEOTIDE SEQUENCE [LARGE SCALE GENOMIC DNA]</scope>
    <source>
        <strain evidence="2 3">K1W11S-77</strain>
    </source>
</reference>
<dbReference type="KEGG" id="ccah:DWG20_13390"/>
<name>A0A345Y8T9_9NEIS</name>
<dbReference type="InterPro" id="IPR008136">
    <property type="entry name" value="CinA_C"/>
</dbReference>
<evidence type="ECO:0000313" key="3">
    <source>
        <dbReference type="Proteomes" id="UP000254537"/>
    </source>
</evidence>
<organism evidence="2 3">
    <name type="scientific">Crenobacter cavernae</name>
    <dbReference type="NCBI Taxonomy" id="2290923"/>
    <lineage>
        <taxon>Bacteria</taxon>
        <taxon>Pseudomonadati</taxon>
        <taxon>Pseudomonadota</taxon>
        <taxon>Betaproteobacteria</taxon>
        <taxon>Neisseriales</taxon>
        <taxon>Neisseriaceae</taxon>
        <taxon>Crenobacter</taxon>
    </lineage>
</organism>
<evidence type="ECO:0000313" key="2">
    <source>
        <dbReference type="EMBL" id="AXK40341.1"/>
    </source>
</evidence>
<dbReference type="AlphaFoldDB" id="A0A345Y8T9"/>
<dbReference type="GO" id="GO:0016787">
    <property type="term" value="F:hydrolase activity"/>
    <property type="evidence" value="ECO:0007669"/>
    <property type="project" value="UniProtKB-KW"/>
</dbReference>
<evidence type="ECO:0000259" key="1">
    <source>
        <dbReference type="Pfam" id="PF02464"/>
    </source>
</evidence>
<dbReference type="RefSeq" id="WP_115434269.1">
    <property type="nucleotide sequence ID" value="NZ_CP031337.1"/>
</dbReference>
<gene>
    <name evidence="2" type="ORF">DWG20_13390</name>
</gene>
<accession>A0A345Y8T9</accession>
<dbReference type="OrthoDB" id="9801454at2"/>
<sequence>MSATHTEDLARRLGQLLAARDQWVTAAESCTGGRIAGAITDIAGSSGWFGYGFVSYGNEAKQKLLGVSAETLAEHGAVSSATVREMADGALRESGADWAVSVSGVAGPGGGSAEKPVGLVWFGLAGRGVETRAFSERFAGDRAAVRAATVDAALLALIDAIEAQG</sequence>
<dbReference type="InterPro" id="IPR036653">
    <property type="entry name" value="CinA-like_C"/>
</dbReference>
<feature type="domain" description="CinA C-terminal" evidence="1">
    <location>
        <begin position="7"/>
        <end position="159"/>
    </location>
</feature>
<keyword evidence="2" id="KW-0378">Hydrolase</keyword>
<dbReference type="Proteomes" id="UP000254537">
    <property type="component" value="Chromosome"/>
</dbReference>
<dbReference type="Gene3D" id="3.90.950.20">
    <property type="entry name" value="CinA-like"/>
    <property type="match status" value="1"/>
</dbReference>
<dbReference type="SUPFAM" id="SSF142433">
    <property type="entry name" value="CinA-like"/>
    <property type="match status" value="1"/>
</dbReference>
<proteinExistence type="predicted"/>